<evidence type="ECO:0000313" key="2">
    <source>
        <dbReference type="Proteomes" id="UP001234989"/>
    </source>
</evidence>
<dbReference type="AlphaFoldDB" id="A0AAF0UH69"/>
<reference evidence="1" key="1">
    <citation type="submission" date="2023-08" db="EMBL/GenBank/DDBJ databases">
        <title>A de novo genome assembly of Solanum verrucosum Schlechtendal, a Mexican diploid species geographically isolated from the other diploid A-genome species in potato relatives.</title>
        <authorList>
            <person name="Hosaka K."/>
        </authorList>
    </citation>
    <scope>NUCLEOTIDE SEQUENCE</scope>
    <source>
        <tissue evidence="1">Young leaves</tissue>
    </source>
</reference>
<proteinExistence type="predicted"/>
<gene>
    <name evidence="1" type="ORF">MTR67_038639</name>
</gene>
<accession>A0AAF0UH69</accession>
<dbReference type="EMBL" id="CP133620">
    <property type="protein sequence ID" value="WMV45254.1"/>
    <property type="molecule type" value="Genomic_DNA"/>
</dbReference>
<name>A0AAF0UH69_SOLVR</name>
<evidence type="ECO:0000313" key="1">
    <source>
        <dbReference type="EMBL" id="WMV45254.1"/>
    </source>
</evidence>
<dbReference type="Proteomes" id="UP001234989">
    <property type="component" value="Chromosome 9"/>
</dbReference>
<protein>
    <submittedName>
        <fullName evidence="1">Uncharacterized protein</fullName>
    </submittedName>
</protein>
<keyword evidence="2" id="KW-1185">Reference proteome</keyword>
<sequence>MREKLLRTANQVDYNSRFDFTRWFKRLCDLLRCIKSRPRLCVDALRANVVAGALSRLSMGSVEHVEEERKELAQDVHRLARLGFGLTDMLNRGVLV</sequence>
<organism evidence="1 2">
    <name type="scientific">Solanum verrucosum</name>
    <dbReference type="NCBI Taxonomy" id="315347"/>
    <lineage>
        <taxon>Eukaryota</taxon>
        <taxon>Viridiplantae</taxon>
        <taxon>Streptophyta</taxon>
        <taxon>Embryophyta</taxon>
        <taxon>Tracheophyta</taxon>
        <taxon>Spermatophyta</taxon>
        <taxon>Magnoliopsida</taxon>
        <taxon>eudicotyledons</taxon>
        <taxon>Gunneridae</taxon>
        <taxon>Pentapetalae</taxon>
        <taxon>asterids</taxon>
        <taxon>lamiids</taxon>
        <taxon>Solanales</taxon>
        <taxon>Solanaceae</taxon>
        <taxon>Solanoideae</taxon>
        <taxon>Solaneae</taxon>
        <taxon>Solanum</taxon>
    </lineage>
</organism>